<name>A0A6G9AUB1_9BACT</name>
<feature type="transmembrane region" description="Helical" evidence="1">
    <location>
        <begin position="128"/>
        <end position="145"/>
    </location>
</feature>
<keyword evidence="1" id="KW-0812">Transmembrane</keyword>
<evidence type="ECO:0000313" key="2">
    <source>
        <dbReference type="EMBL" id="QIP15990.1"/>
    </source>
</evidence>
<proteinExistence type="predicted"/>
<feature type="transmembrane region" description="Helical" evidence="1">
    <location>
        <begin position="96"/>
        <end position="116"/>
    </location>
</feature>
<reference evidence="2 3" key="1">
    <citation type="submission" date="2020-03" db="EMBL/GenBank/DDBJ databases">
        <authorList>
            <person name="Kim M.K."/>
        </authorList>
    </citation>
    <scope>NUCLEOTIDE SEQUENCE [LARGE SCALE GENOMIC DNA]</scope>
    <source>
        <strain evidence="2 3">BT328</strain>
    </source>
</reference>
<dbReference type="RefSeq" id="WP_167215339.1">
    <property type="nucleotide sequence ID" value="NZ_CP050063.1"/>
</dbReference>
<protein>
    <submittedName>
        <fullName evidence="2">DMT family transporter</fullName>
    </submittedName>
</protein>
<feature type="transmembrane region" description="Helical" evidence="1">
    <location>
        <begin position="30"/>
        <end position="53"/>
    </location>
</feature>
<dbReference type="Proteomes" id="UP000501802">
    <property type="component" value="Chromosome"/>
</dbReference>
<dbReference type="GO" id="GO:0005886">
    <property type="term" value="C:plasma membrane"/>
    <property type="evidence" value="ECO:0007669"/>
    <property type="project" value="TreeGrafter"/>
</dbReference>
<dbReference type="InterPro" id="IPR006750">
    <property type="entry name" value="YdcZ"/>
</dbReference>
<dbReference type="KEGG" id="spib:G8759_26820"/>
<dbReference type="PANTHER" id="PTHR34821">
    <property type="entry name" value="INNER MEMBRANE PROTEIN YDCZ"/>
    <property type="match status" value="1"/>
</dbReference>
<keyword evidence="3" id="KW-1185">Reference proteome</keyword>
<evidence type="ECO:0000313" key="3">
    <source>
        <dbReference type="Proteomes" id="UP000501802"/>
    </source>
</evidence>
<sequence length="147" mass="15412">MNYIYILFAFLVGLAITVQAGVNANLRQAMASPILAAAISFGSGFIVLVLLLLASGGSVPPLDTVKQVSWWKWMGGAMGAVYMITVIVSVPKIGTANLVSLSVAGQLLAAVILDHYGFMGFALHPANGWRLLGLVLIMAGVLLVVKN</sequence>
<evidence type="ECO:0000256" key="1">
    <source>
        <dbReference type="SAM" id="Phobius"/>
    </source>
</evidence>
<keyword evidence="1" id="KW-0472">Membrane</keyword>
<feature type="transmembrane region" description="Helical" evidence="1">
    <location>
        <begin position="73"/>
        <end position="90"/>
    </location>
</feature>
<accession>A0A6G9AUB1</accession>
<gene>
    <name evidence="2" type="ORF">G8759_26820</name>
</gene>
<dbReference type="AlphaFoldDB" id="A0A6G9AUB1"/>
<dbReference type="EMBL" id="CP050063">
    <property type="protein sequence ID" value="QIP15990.1"/>
    <property type="molecule type" value="Genomic_DNA"/>
</dbReference>
<organism evidence="2 3">
    <name type="scientific">Spirosoma aureum</name>
    <dbReference type="NCBI Taxonomy" id="2692134"/>
    <lineage>
        <taxon>Bacteria</taxon>
        <taxon>Pseudomonadati</taxon>
        <taxon>Bacteroidota</taxon>
        <taxon>Cytophagia</taxon>
        <taxon>Cytophagales</taxon>
        <taxon>Cytophagaceae</taxon>
        <taxon>Spirosoma</taxon>
    </lineage>
</organism>
<keyword evidence="1" id="KW-1133">Transmembrane helix</keyword>
<dbReference type="Pfam" id="PF04657">
    <property type="entry name" value="DMT_YdcZ"/>
    <property type="match status" value="1"/>
</dbReference>
<dbReference type="PANTHER" id="PTHR34821:SF2">
    <property type="entry name" value="INNER MEMBRANE PROTEIN YDCZ"/>
    <property type="match status" value="1"/>
</dbReference>